<feature type="compositionally biased region" description="Basic and acidic residues" evidence="1">
    <location>
        <begin position="310"/>
        <end position="319"/>
    </location>
</feature>
<evidence type="ECO:0000259" key="2">
    <source>
        <dbReference type="PROSITE" id="PS50076"/>
    </source>
</evidence>
<organism evidence="3 4">
    <name type="scientific">Prymnesium parvum</name>
    <name type="common">Toxic golden alga</name>
    <dbReference type="NCBI Taxonomy" id="97485"/>
    <lineage>
        <taxon>Eukaryota</taxon>
        <taxon>Haptista</taxon>
        <taxon>Haptophyta</taxon>
        <taxon>Prymnesiophyceae</taxon>
        <taxon>Prymnesiales</taxon>
        <taxon>Prymnesiaceae</taxon>
        <taxon>Prymnesium</taxon>
    </lineage>
</organism>
<feature type="compositionally biased region" description="Basic and acidic residues" evidence="1">
    <location>
        <begin position="240"/>
        <end position="274"/>
    </location>
</feature>
<dbReference type="InterPro" id="IPR052317">
    <property type="entry name" value="Viral_replicn-host_int_reg"/>
</dbReference>
<dbReference type="InterPro" id="IPR001623">
    <property type="entry name" value="DnaJ_domain"/>
</dbReference>
<dbReference type="PANTHER" id="PTHR44665">
    <property type="entry name" value="DNAJ HOMOLOG SUBFAMILY C MEMBER 14"/>
    <property type="match status" value="1"/>
</dbReference>
<evidence type="ECO:0000256" key="1">
    <source>
        <dbReference type="SAM" id="MobiDB-lite"/>
    </source>
</evidence>
<dbReference type="PRINTS" id="PR00625">
    <property type="entry name" value="JDOMAIN"/>
</dbReference>
<dbReference type="CDD" id="cd06257">
    <property type="entry name" value="DnaJ"/>
    <property type="match status" value="1"/>
</dbReference>
<gene>
    <name evidence="3" type="ORF">AB1Y20_003329</name>
</gene>
<accession>A0AB34JE67</accession>
<feature type="region of interest" description="Disordered" evidence="1">
    <location>
        <begin position="230"/>
        <end position="354"/>
    </location>
</feature>
<comment type="caution">
    <text evidence="3">The sequence shown here is derived from an EMBL/GenBank/DDBJ whole genome shotgun (WGS) entry which is preliminary data.</text>
</comment>
<dbReference type="PROSITE" id="PS50076">
    <property type="entry name" value="DNAJ_2"/>
    <property type="match status" value="1"/>
</dbReference>
<dbReference type="PANTHER" id="PTHR44665:SF1">
    <property type="entry name" value="DNAJ HOMOLOG SUBFAMILY C MEMBER 14"/>
    <property type="match status" value="1"/>
</dbReference>
<dbReference type="SUPFAM" id="SSF46565">
    <property type="entry name" value="Chaperone J-domain"/>
    <property type="match status" value="1"/>
</dbReference>
<keyword evidence="4" id="KW-1185">Reference proteome</keyword>
<dbReference type="SMART" id="SM00271">
    <property type="entry name" value="DnaJ"/>
    <property type="match status" value="1"/>
</dbReference>
<feature type="compositionally biased region" description="Polar residues" evidence="1">
    <location>
        <begin position="320"/>
        <end position="330"/>
    </location>
</feature>
<dbReference type="EMBL" id="JBGBPQ010000010">
    <property type="protein sequence ID" value="KAL1519061.1"/>
    <property type="molecule type" value="Genomic_DNA"/>
</dbReference>
<proteinExistence type="predicted"/>
<dbReference type="InterPro" id="IPR036869">
    <property type="entry name" value="J_dom_sf"/>
</dbReference>
<dbReference type="Proteomes" id="UP001515480">
    <property type="component" value="Unassembled WGS sequence"/>
</dbReference>
<evidence type="ECO:0000313" key="3">
    <source>
        <dbReference type="EMBL" id="KAL1519061.1"/>
    </source>
</evidence>
<dbReference type="AlphaFoldDB" id="A0AB34JE67"/>
<dbReference type="Gene3D" id="1.10.287.110">
    <property type="entry name" value="DnaJ domain"/>
    <property type="match status" value="1"/>
</dbReference>
<protein>
    <recommendedName>
        <fullName evidence="2">J domain-containing protein</fullName>
    </recommendedName>
</protein>
<feature type="domain" description="J" evidence="2">
    <location>
        <begin position="16"/>
        <end position="81"/>
    </location>
</feature>
<name>A0AB34JE67_PRYPA</name>
<evidence type="ECO:0000313" key="4">
    <source>
        <dbReference type="Proteomes" id="UP001515480"/>
    </source>
</evidence>
<dbReference type="Pfam" id="PF00226">
    <property type="entry name" value="DnaJ"/>
    <property type="match status" value="1"/>
</dbReference>
<sequence length="373" mass="40926">MEDLLVDRLLSLANASFYEILGVQMSDPIGIIKQAYFKMSRKVHPDKCQHSRSTEAFQLVQAAWSTLSDPALSAAYRNKFTARYKPTPAPRAAPASAPSQAPSSASVEAIIAVHRALRYASLPELRAISRKLGLPAAKKKVVLAQSIAVALSAYGCVETSAAKAQRLLAEARTFLECEFSVCRAEVTPAWHSLGDLRMLVASARSCGLTTLTHPVLQRILQRIKELEEQEARSASAWDNPELRRQAEEENARQQAVERSRREAEEERSRRRAEAMRTANASAAGNTAANAAAKGAASMPHARQAPTGHTPGEKAKDASKENASSPRTDVNMSKEERQGLKRGRHYTSWDMYNDSKHGRKQLGIASFLRPVSQN</sequence>
<feature type="compositionally biased region" description="Low complexity" evidence="1">
    <location>
        <begin position="275"/>
        <end position="297"/>
    </location>
</feature>
<reference evidence="3 4" key="1">
    <citation type="journal article" date="2024" name="Science">
        <title>Giant polyketide synthase enzymes in the biosynthesis of giant marine polyether toxins.</title>
        <authorList>
            <person name="Fallon T.R."/>
            <person name="Shende V.V."/>
            <person name="Wierzbicki I.H."/>
            <person name="Pendleton A.L."/>
            <person name="Watervoot N.F."/>
            <person name="Auber R.P."/>
            <person name="Gonzalez D.J."/>
            <person name="Wisecaver J.H."/>
            <person name="Moore B.S."/>
        </authorList>
    </citation>
    <scope>NUCLEOTIDE SEQUENCE [LARGE SCALE GENOMIC DNA]</scope>
    <source>
        <strain evidence="3 4">12B1</strain>
    </source>
</reference>